<evidence type="ECO:0000256" key="1">
    <source>
        <dbReference type="SAM" id="MobiDB-lite"/>
    </source>
</evidence>
<dbReference type="Proteomes" id="UP001189429">
    <property type="component" value="Unassembled WGS sequence"/>
</dbReference>
<accession>A0ABN9TSJ7</accession>
<evidence type="ECO:0000313" key="3">
    <source>
        <dbReference type="Proteomes" id="UP001189429"/>
    </source>
</evidence>
<protein>
    <submittedName>
        <fullName evidence="2">Uncharacterized protein</fullName>
    </submittedName>
</protein>
<feature type="non-terminal residue" evidence="2">
    <location>
        <position position="238"/>
    </location>
</feature>
<organism evidence="2 3">
    <name type="scientific">Prorocentrum cordatum</name>
    <dbReference type="NCBI Taxonomy" id="2364126"/>
    <lineage>
        <taxon>Eukaryota</taxon>
        <taxon>Sar</taxon>
        <taxon>Alveolata</taxon>
        <taxon>Dinophyceae</taxon>
        <taxon>Prorocentrales</taxon>
        <taxon>Prorocentraceae</taxon>
        <taxon>Prorocentrum</taxon>
    </lineage>
</organism>
<comment type="caution">
    <text evidence="2">The sequence shown here is derived from an EMBL/GenBank/DDBJ whole genome shotgun (WGS) entry which is preliminary data.</text>
</comment>
<proteinExistence type="predicted"/>
<name>A0ABN9TSJ7_9DINO</name>
<feature type="region of interest" description="Disordered" evidence="1">
    <location>
        <begin position="209"/>
        <end position="238"/>
    </location>
</feature>
<reference evidence="2" key="1">
    <citation type="submission" date="2023-10" db="EMBL/GenBank/DDBJ databases">
        <authorList>
            <person name="Chen Y."/>
            <person name="Shah S."/>
            <person name="Dougan E. K."/>
            <person name="Thang M."/>
            <person name="Chan C."/>
        </authorList>
    </citation>
    <scope>NUCLEOTIDE SEQUENCE [LARGE SCALE GENOMIC DNA]</scope>
</reference>
<feature type="compositionally biased region" description="Low complexity" evidence="1">
    <location>
        <begin position="228"/>
        <end position="238"/>
    </location>
</feature>
<gene>
    <name evidence="2" type="ORF">PCOR1329_LOCUS41192</name>
</gene>
<dbReference type="EMBL" id="CAUYUJ010014957">
    <property type="protein sequence ID" value="CAK0848181.1"/>
    <property type="molecule type" value="Genomic_DNA"/>
</dbReference>
<sequence length="238" mass="24171">MRALSCPPGTGEAKELAAQAAPDSLRSQRAQDVFRRLALISAFVAHAALLGGANRPPVSALEPVAFAARAGGAARGRGGTNVEGRAASGVWPRAHPARGLGPGALEASWGRGPQHRALLPLVGLLNLEAAVNPAGRSRLAGKAAPALAAPAAVSEAAEQAMLTGGQDASTQAAVDRAAADALAATADEVPEADAALSRMSRLRMLESSLLQRQRHSESRRLGGGVGPRGLVSVRLHRG</sequence>
<evidence type="ECO:0000313" key="2">
    <source>
        <dbReference type="EMBL" id="CAK0848181.1"/>
    </source>
</evidence>
<keyword evidence="3" id="KW-1185">Reference proteome</keyword>